<reference evidence="1" key="1">
    <citation type="submission" date="2021-03" db="EMBL/GenBank/DDBJ databases">
        <authorList>
            <consortium name="DOE Joint Genome Institute"/>
            <person name="Ahrendt S."/>
            <person name="Looney B.P."/>
            <person name="Miyauchi S."/>
            <person name="Morin E."/>
            <person name="Drula E."/>
            <person name="Courty P.E."/>
            <person name="Chicoki N."/>
            <person name="Fauchery L."/>
            <person name="Kohler A."/>
            <person name="Kuo A."/>
            <person name="Labutti K."/>
            <person name="Pangilinan J."/>
            <person name="Lipzen A."/>
            <person name="Riley R."/>
            <person name="Andreopoulos W."/>
            <person name="He G."/>
            <person name="Johnson J."/>
            <person name="Barry K.W."/>
            <person name="Grigoriev I.V."/>
            <person name="Nagy L."/>
            <person name="Hibbett D."/>
            <person name="Henrissat B."/>
            <person name="Matheny P.B."/>
            <person name="Labbe J."/>
            <person name="Martin F."/>
        </authorList>
    </citation>
    <scope>NUCLEOTIDE SEQUENCE</scope>
    <source>
        <strain evidence="1">HHB10654</strain>
    </source>
</reference>
<proteinExistence type="predicted"/>
<accession>A0ACB8SHH0</accession>
<keyword evidence="2" id="KW-1185">Reference proteome</keyword>
<protein>
    <submittedName>
        <fullName evidence="1">Cytochrome P450</fullName>
    </submittedName>
</protein>
<organism evidence="1 2">
    <name type="scientific">Artomyces pyxidatus</name>
    <dbReference type="NCBI Taxonomy" id="48021"/>
    <lineage>
        <taxon>Eukaryota</taxon>
        <taxon>Fungi</taxon>
        <taxon>Dikarya</taxon>
        <taxon>Basidiomycota</taxon>
        <taxon>Agaricomycotina</taxon>
        <taxon>Agaricomycetes</taxon>
        <taxon>Russulales</taxon>
        <taxon>Auriscalpiaceae</taxon>
        <taxon>Artomyces</taxon>
    </lineage>
</organism>
<dbReference type="Proteomes" id="UP000814140">
    <property type="component" value="Unassembled WGS sequence"/>
</dbReference>
<name>A0ACB8SHH0_9AGAM</name>
<gene>
    <name evidence="1" type="ORF">BV25DRAFT_1814800</name>
</gene>
<evidence type="ECO:0000313" key="2">
    <source>
        <dbReference type="Proteomes" id="UP000814140"/>
    </source>
</evidence>
<dbReference type="EMBL" id="MU277273">
    <property type="protein sequence ID" value="KAI0056004.1"/>
    <property type="molecule type" value="Genomic_DNA"/>
</dbReference>
<sequence length="539" mass="60647">MTFPISPSYFTNNNWAIVFSVCLFVYTIVRYLKSPWRKVPPGPRGLPLLGNVRELADTVWLSSRASKTTYGDLMYLRVPGQSFLFLNSQRVAADLLDRRATIYSDRPHLILASQYTGGMELALAPYGDQWRRMRRASHEGMNISAVKSYHPILAKEAVVLAMDMLTDGANWDAHLRRHSASLIMSVLYDKPTTLHASDESVKKINEHALRLMFVTLPGSSWVQVFPWMRHIPSRFAAWKRAAEKWFAHDSEMFQGLLGAVRANLAKGMESSSLGATLIAQQTRSGLTDLEMAWLASAMFVAGAETTNSTLVWWLVAMLAYPDVQRRAQAELDAVVGRDRAPAFSDMPALPYVRAMVKELVRWRPALILGVPHRSTQDDWYEGMFIPKGTMCFANLKPCNQDPAVYGEDAAHYDPARHLDADGKLKQGPPDTKDEGHVGYGFGRRICIGRHLANDTMFIAMATVLWAMSINRAKDEHGREIPVDPEEFVNYEMVQYVIFSHSLESGVFTYPSSRRPAPFKCEIVPRFPEAAAILTEKRDG</sequence>
<reference evidence="1" key="2">
    <citation type="journal article" date="2022" name="New Phytol.">
        <title>Evolutionary transition to the ectomycorrhizal habit in the genomes of a hyperdiverse lineage of mushroom-forming fungi.</title>
        <authorList>
            <person name="Looney B."/>
            <person name="Miyauchi S."/>
            <person name="Morin E."/>
            <person name="Drula E."/>
            <person name="Courty P.E."/>
            <person name="Kohler A."/>
            <person name="Kuo A."/>
            <person name="LaButti K."/>
            <person name="Pangilinan J."/>
            <person name="Lipzen A."/>
            <person name="Riley R."/>
            <person name="Andreopoulos W."/>
            <person name="He G."/>
            <person name="Johnson J."/>
            <person name="Nolan M."/>
            <person name="Tritt A."/>
            <person name="Barry K.W."/>
            <person name="Grigoriev I.V."/>
            <person name="Nagy L.G."/>
            <person name="Hibbett D."/>
            <person name="Henrissat B."/>
            <person name="Matheny P.B."/>
            <person name="Labbe J."/>
            <person name="Martin F.M."/>
        </authorList>
    </citation>
    <scope>NUCLEOTIDE SEQUENCE</scope>
    <source>
        <strain evidence="1">HHB10654</strain>
    </source>
</reference>
<evidence type="ECO:0000313" key="1">
    <source>
        <dbReference type="EMBL" id="KAI0056004.1"/>
    </source>
</evidence>
<comment type="caution">
    <text evidence="1">The sequence shown here is derived from an EMBL/GenBank/DDBJ whole genome shotgun (WGS) entry which is preliminary data.</text>
</comment>